<evidence type="ECO:0000313" key="3">
    <source>
        <dbReference type="EMBL" id="MBB4777989.1"/>
    </source>
</evidence>
<dbReference type="EMBL" id="BAAAHD010000022">
    <property type="protein sequence ID" value="GAA0560990.1"/>
    <property type="molecule type" value="Genomic_DNA"/>
</dbReference>
<feature type="region of interest" description="Disordered" evidence="1">
    <location>
        <begin position="18"/>
        <end position="43"/>
    </location>
</feature>
<organism evidence="3 4">
    <name type="scientific">Actinomadura livida</name>
    <dbReference type="NCBI Taxonomy" id="79909"/>
    <lineage>
        <taxon>Bacteria</taxon>
        <taxon>Bacillati</taxon>
        <taxon>Actinomycetota</taxon>
        <taxon>Actinomycetes</taxon>
        <taxon>Streptosporangiales</taxon>
        <taxon>Thermomonosporaceae</taxon>
        <taxon>Actinomadura</taxon>
    </lineage>
</organism>
<name>A0A7W7IJ54_9ACTN</name>
<sequence length="91" mass="9754">MPIAVLALRHRGIVHRTRRGRRTRERVPHAGPGREGRTSFAAVAGPPGPLPFAYLAPVAYLGETAGAADTAAWRRSSRGSGLKVDLEEEEA</sequence>
<dbReference type="RefSeq" id="WP_184888802.1">
    <property type="nucleotide sequence ID" value="NZ_BAAAHD010000022.1"/>
</dbReference>
<dbReference type="EMBL" id="JACHMV010000001">
    <property type="protein sequence ID" value="MBB4777989.1"/>
    <property type="molecule type" value="Genomic_DNA"/>
</dbReference>
<proteinExistence type="predicted"/>
<reference evidence="3 4" key="2">
    <citation type="submission" date="2020-08" db="EMBL/GenBank/DDBJ databases">
        <title>Sequencing the genomes of 1000 actinobacteria strains.</title>
        <authorList>
            <person name="Klenk H.-P."/>
        </authorList>
    </citation>
    <scope>NUCLEOTIDE SEQUENCE [LARGE SCALE GENOMIC DNA]</scope>
    <source>
        <strain evidence="3 4">DSM 44772</strain>
    </source>
</reference>
<accession>A0A7W7IJ54</accession>
<feature type="compositionally biased region" description="Basic and acidic residues" evidence="1">
    <location>
        <begin position="25"/>
        <end position="37"/>
    </location>
</feature>
<gene>
    <name evidence="3" type="ORF">F4557_006407</name>
    <name evidence="2" type="ORF">GCM10009546_23940</name>
</gene>
<evidence type="ECO:0000313" key="5">
    <source>
        <dbReference type="Proteomes" id="UP001501427"/>
    </source>
</evidence>
<dbReference type="Proteomes" id="UP000549343">
    <property type="component" value="Unassembled WGS sequence"/>
</dbReference>
<reference evidence="2" key="3">
    <citation type="submission" date="2023-12" db="EMBL/GenBank/DDBJ databases">
        <authorList>
            <person name="Sun Q."/>
            <person name="Inoue M."/>
        </authorList>
    </citation>
    <scope>NUCLEOTIDE SEQUENCE</scope>
    <source>
        <strain evidence="2">JCM 10667</strain>
    </source>
</reference>
<evidence type="ECO:0000256" key="1">
    <source>
        <dbReference type="SAM" id="MobiDB-lite"/>
    </source>
</evidence>
<evidence type="ECO:0000313" key="2">
    <source>
        <dbReference type="EMBL" id="GAA0560990.1"/>
    </source>
</evidence>
<dbReference type="AlphaFoldDB" id="A0A7W7IJ54"/>
<evidence type="ECO:0000313" key="4">
    <source>
        <dbReference type="Proteomes" id="UP000549343"/>
    </source>
</evidence>
<comment type="caution">
    <text evidence="3">The sequence shown here is derived from an EMBL/GenBank/DDBJ whole genome shotgun (WGS) entry which is preliminary data.</text>
</comment>
<keyword evidence="5" id="KW-1185">Reference proteome</keyword>
<dbReference type="Proteomes" id="UP001501427">
    <property type="component" value="Unassembled WGS sequence"/>
</dbReference>
<feature type="region of interest" description="Disordered" evidence="1">
    <location>
        <begin position="69"/>
        <end position="91"/>
    </location>
</feature>
<protein>
    <submittedName>
        <fullName evidence="3">Uncharacterized protein</fullName>
    </submittedName>
</protein>
<reference evidence="2 5" key="1">
    <citation type="journal article" date="2019" name="Int. J. Syst. Evol. Microbiol.">
        <title>The Global Catalogue of Microorganisms (GCM) 10K type strain sequencing project: providing services to taxonomists for standard genome sequencing and annotation.</title>
        <authorList>
            <consortium name="The Broad Institute Genomics Platform"/>
            <consortium name="The Broad Institute Genome Sequencing Center for Infectious Disease"/>
            <person name="Wu L."/>
            <person name="Ma J."/>
        </authorList>
    </citation>
    <scope>NUCLEOTIDE SEQUENCE [LARGE SCALE GENOMIC DNA]</scope>
    <source>
        <strain evidence="2 5">JCM 10667</strain>
    </source>
</reference>